<reference evidence="14 15" key="1">
    <citation type="submission" date="2024-02" db="EMBL/GenBank/DDBJ databases">
        <title>Chromosome-scale genome assembly of the rough periwinkle Littorina saxatilis.</title>
        <authorList>
            <person name="De Jode A."/>
            <person name="Faria R."/>
            <person name="Formenti G."/>
            <person name="Sims Y."/>
            <person name="Smith T.P."/>
            <person name="Tracey A."/>
            <person name="Wood J.M.D."/>
            <person name="Zagrodzka Z.B."/>
            <person name="Johannesson K."/>
            <person name="Butlin R.K."/>
            <person name="Leder E.H."/>
        </authorList>
    </citation>
    <scope>NUCLEOTIDE SEQUENCE [LARGE SCALE GENOMIC DNA]</scope>
    <source>
        <strain evidence="14">Snail1</strain>
        <tissue evidence="14">Muscle</tissue>
    </source>
</reference>
<comment type="caution">
    <text evidence="14">The sequence shown here is derived from an EMBL/GenBank/DDBJ whole genome shotgun (WGS) entry which is preliminary data.</text>
</comment>
<dbReference type="GO" id="GO:0000176">
    <property type="term" value="C:nuclear exosome (RNase complex)"/>
    <property type="evidence" value="ECO:0007669"/>
    <property type="project" value="TreeGrafter"/>
</dbReference>
<evidence type="ECO:0000256" key="4">
    <source>
        <dbReference type="ARBA" id="ARBA00019572"/>
    </source>
</evidence>
<dbReference type="Pfam" id="PF01138">
    <property type="entry name" value="RNase_PH"/>
    <property type="match status" value="1"/>
</dbReference>
<dbReference type="SUPFAM" id="SSF55666">
    <property type="entry name" value="Ribonuclease PH domain 2-like"/>
    <property type="match status" value="1"/>
</dbReference>
<dbReference type="SUPFAM" id="SSF54211">
    <property type="entry name" value="Ribosomal protein S5 domain 2-like"/>
    <property type="match status" value="1"/>
</dbReference>
<dbReference type="InterPro" id="IPR020568">
    <property type="entry name" value="Ribosomal_Su5_D2-typ_SF"/>
</dbReference>
<comment type="similarity">
    <text evidence="3">Belongs to the RNase PH family.</text>
</comment>
<dbReference type="InterPro" id="IPR033100">
    <property type="entry name" value="Rrp45"/>
</dbReference>
<dbReference type="GO" id="GO:0000467">
    <property type="term" value="P:exonucleolytic trimming to generate mature 3'-end of 5.8S rRNA from tricistronic rRNA transcript (SSU-rRNA, 5.8S rRNA, LSU-rRNA)"/>
    <property type="evidence" value="ECO:0007669"/>
    <property type="project" value="TreeGrafter"/>
</dbReference>
<keyword evidence="7" id="KW-0271">Exosome</keyword>
<keyword evidence="6" id="KW-0698">rRNA processing</keyword>
<sequence length="395" mass="43844">MRDVPISNCEREFLLAIIAEKKRVDGRQPTDLRQVKIQFGSNFGSCEVSFGKTRVLATVSSEVAAPKQRRPNEGILFVNVELSPMGHPSFEQGRQTEESVELNRLMERCLKESRCVDLESLCIVVGEKVWTVRVDVTVVNQDGNMLDCASIAAIAALAHFKRPDVTVKGQEITIHTSDERDPIPLSIHHMPLCVTFAFFHQGKFLLIDPQEREERVTEGKMVIGMNKHREICMLQVTGQMLLHQDKVKQCTKMAFVKVVEMTELIQEALANDKTARSKGEKCGFAMSSEKEINTTVSPAKLVEDVSKTDLPMSSDSDSGSEQEMVEAGPQERPVGDSPKVVGKGVAIIGSAAVKKWEEEEERVKGDKKGKKKKEASVKEASVKGQQSRPQASAYF</sequence>
<dbReference type="FunFam" id="3.30.230.70:FF:000005">
    <property type="entry name" value="Exosome complex component RRP45"/>
    <property type="match status" value="1"/>
</dbReference>
<keyword evidence="5" id="KW-0963">Cytoplasm</keyword>
<dbReference type="GO" id="GO:0000177">
    <property type="term" value="C:cytoplasmic exosome (RNase complex)"/>
    <property type="evidence" value="ECO:0007669"/>
    <property type="project" value="TreeGrafter"/>
</dbReference>
<evidence type="ECO:0000313" key="14">
    <source>
        <dbReference type="EMBL" id="KAK7097276.1"/>
    </source>
</evidence>
<keyword evidence="9" id="KW-0539">Nucleus</keyword>
<dbReference type="GO" id="GO:0034475">
    <property type="term" value="P:U4 snRNA 3'-end processing"/>
    <property type="evidence" value="ECO:0007669"/>
    <property type="project" value="TreeGrafter"/>
</dbReference>
<feature type="region of interest" description="Disordered" evidence="11">
    <location>
        <begin position="354"/>
        <end position="395"/>
    </location>
</feature>
<dbReference type="GO" id="GO:0035925">
    <property type="term" value="F:mRNA 3'-UTR AU-rich region binding"/>
    <property type="evidence" value="ECO:0007669"/>
    <property type="project" value="TreeGrafter"/>
</dbReference>
<dbReference type="GO" id="GO:0071028">
    <property type="term" value="P:nuclear mRNA surveillance"/>
    <property type="evidence" value="ECO:0007669"/>
    <property type="project" value="TreeGrafter"/>
</dbReference>
<dbReference type="GO" id="GO:0034476">
    <property type="term" value="P:U5 snRNA 3'-end processing"/>
    <property type="evidence" value="ECO:0007669"/>
    <property type="project" value="TreeGrafter"/>
</dbReference>
<evidence type="ECO:0000256" key="8">
    <source>
        <dbReference type="ARBA" id="ARBA00022884"/>
    </source>
</evidence>
<gene>
    <name evidence="14" type="ORF">V1264_004281</name>
</gene>
<evidence type="ECO:0000256" key="7">
    <source>
        <dbReference type="ARBA" id="ARBA00022835"/>
    </source>
</evidence>
<dbReference type="AlphaFoldDB" id="A0AAN9G6M4"/>
<dbReference type="GO" id="GO:0016075">
    <property type="term" value="P:rRNA catabolic process"/>
    <property type="evidence" value="ECO:0007669"/>
    <property type="project" value="TreeGrafter"/>
</dbReference>
<keyword evidence="15" id="KW-1185">Reference proteome</keyword>
<dbReference type="PANTHER" id="PTHR11097:SF14">
    <property type="entry name" value="EXOSOME COMPLEX COMPONENT RRP45"/>
    <property type="match status" value="1"/>
</dbReference>
<dbReference type="InterPro" id="IPR015847">
    <property type="entry name" value="ExoRNase_PH_dom2"/>
</dbReference>
<dbReference type="InterPro" id="IPR036345">
    <property type="entry name" value="ExoRNase_PH_dom2_sf"/>
</dbReference>
<organism evidence="14 15">
    <name type="scientific">Littorina saxatilis</name>
    <dbReference type="NCBI Taxonomy" id="31220"/>
    <lineage>
        <taxon>Eukaryota</taxon>
        <taxon>Metazoa</taxon>
        <taxon>Spiralia</taxon>
        <taxon>Lophotrochozoa</taxon>
        <taxon>Mollusca</taxon>
        <taxon>Gastropoda</taxon>
        <taxon>Caenogastropoda</taxon>
        <taxon>Littorinimorpha</taxon>
        <taxon>Littorinoidea</taxon>
        <taxon>Littorinidae</taxon>
        <taxon>Littorina</taxon>
    </lineage>
</organism>
<dbReference type="Proteomes" id="UP001374579">
    <property type="component" value="Unassembled WGS sequence"/>
</dbReference>
<evidence type="ECO:0000256" key="1">
    <source>
        <dbReference type="ARBA" id="ARBA00004496"/>
    </source>
</evidence>
<protein>
    <recommendedName>
        <fullName evidence="4">Exosome complex component RRP45</fullName>
    </recommendedName>
    <alternativeName>
        <fullName evidence="10">Exosome component 9</fullName>
    </alternativeName>
</protein>
<dbReference type="GO" id="GO:0071038">
    <property type="term" value="P:TRAMP-dependent tRNA surveillance pathway"/>
    <property type="evidence" value="ECO:0007669"/>
    <property type="project" value="TreeGrafter"/>
</dbReference>
<dbReference type="InterPro" id="IPR050590">
    <property type="entry name" value="Exosome_comp_Rrp42_subfam"/>
</dbReference>
<dbReference type="CDD" id="cd11368">
    <property type="entry name" value="RNase_PH_RRP45"/>
    <property type="match status" value="1"/>
</dbReference>
<dbReference type="EMBL" id="JBAMIC010000013">
    <property type="protein sequence ID" value="KAK7097276.1"/>
    <property type="molecule type" value="Genomic_DNA"/>
</dbReference>
<evidence type="ECO:0000256" key="2">
    <source>
        <dbReference type="ARBA" id="ARBA00004604"/>
    </source>
</evidence>
<evidence type="ECO:0000256" key="5">
    <source>
        <dbReference type="ARBA" id="ARBA00022490"/>
    </source>
</evidence>
<dbReference type="Pfam" id="PF03725">
    <property type="entry name" value="RNase_PH_C"/>
    <property type="match status" value="1"/>
</dbReference>
<evidence type="ECO:0000256" key="6">
    <source>
        <dbReference type="ARBA" id="ARBA00022552"/>
    </source>
</evidence>
<feature type="compositionally biased region" description="Basic and acidic residues" evidence="11">
    <location>
        <begin position="354"/>
        <end position="366"/>
    </location>
</feature>
<evidence type="ECO:0000256" key="10">
    <source>
        <dbReference type="ARBA" id="ARBA00032660"/>
    </source>
</evidence>
<dbReference type="InterPro" id="IPR001247">
    <property type="entry name" value="ExoRNase_PH_dom1"/>
</dbReference>
<feature type="domain" description="Exoribonuclease phosphorolytic" evidence="13">
    <location>
        <begin position="189"/>
        <end position="255"/>
    </location>
</feature>
<name>A0AAN9G6M4_9CAEN</name>
<dbReference type="InterPro" id="IPR027408">
    <property type="entry name" value="PNPase/RNase_PH_dom_sf"/>
</dbReference>
<dbReference type="GO" id="GO:0034473">
    <property type="term" value="P:U1 snRNA 3'-end processing"/>
    <property type="evidence" value="ECO:0007669"/>
    <property type="project" value="TreeGrafter"/>
</dbReference>
<feature type="domain" description="Exoribonuclease phosphorolytic" evidence="12">
    <location>
        <begin position="32"/>
        <end position="163"/>
    </location>
</feature>
<evidence type="ECO:0000256" key="3">
    <source>
        <dbReference type="ARBA" id="ARBA00006678"/>
    </source>
</evidence>
<feature type="region of interest" description="Disordered" evidence="11">
    <location>
        <begin position="295"/>
        <end position="341"/>
    </location>
</feature>
<comment type="subcellular location">
    <subcellularLocation>
        <location evidence="1">Cytoplasm</location>
    </subcellularLocation>
    <subcellularLocation>
        <location evidence="2">Nucleus</location>
        <location evidence="2">Nucleolus</location>
    </subcellularLocation>
</comment>
<proteinExistence type="inferred from homology"/>
<evidence type="ECO:0000256" key="11">
    <source>
        <dbReference type="SAM" id="MobiDB-lite"/>
    </source>
</evidence>
<accession>A0AAN9G6M4</accession>
<dbReference type="PANTHER" id="PTHR11097">
    <property type="entry name" value="EXOSOME COMPLEX EXONUCLEASE RIBOSOMAL RNA PROCESSING PROTEIN"/>
    <property type="match status" value="1"/>
</dbReference>
<dbReference type="Gene3D" id="3.30.230.70">
    <property type="entry name" value="GHMP Kinase, N-terminal domain"/>
    <property type="match status" value="1"/>
</dbReference>
<feature type="compositionally biased region" description="Polar residues" evidence="11">
    <location>
        <begin position="384"/>
        <end position="395"/>
    </location>
</feature>
<evidence type="ECO:0000313" key="15">
    <source>
        <dbReference type="Proteomes" id="UP001374579"/>
    </source>
</evidence>
<evidence type="ECO:0000259" key="12">
    <source>
        <dbReference type="Pfam" id="PF01138"/>
    </source>
</evidence>
<dbReference type="GO" id="GO:0005730">
    <property type="term" value="C:nucleolus"/>
    <property type="evidence" value="ECO:0007669"/>
    <property type="project" value="UniProtKB-SubCell"/>
</dbReference>
<dbReference type="GO" id="GO:0071035">
    <property type="term" value="P:nuclear polyadenylation-dependent rRNA catabolic process"/>
    <property type="evidence" value="ECO:0007669"/>
    <property type="project" value="TreeGrafter"/>
</dbReference>
<evidence type="ECO:0000256" key="9">
    <source>
        <dbReference type="ARBA" id="ARBA00023242"/>
    </source>
</evidence>
<evidence type="ECO:0000259" key="13">
    <source>
        <dbReference type="Pfam" id="PF03725"/>
    </source>
</evidence>
<keyword evidence="8" id="KW-0694">RNA-binding</keyword>